<comment type="function">
    <text evidence="8">May play the central regulatory role in sporulation. It may be an element of the effector pathway responsible for the activation of sporulation genes in response to nutritional stress. Spo0A may act in concert with spo0H (a sigma factor) to control the expression of some genes that are critical to the sporulation process.</text>
</comment>
<dbReference type="AlphaFoldDB" id="A0A3A9AES8"/>
<keyword evidence="14" id="KW-1185">Reference proteome</keyword>
<dbReference type="Gene3D" id="3.30.450.20">
    <property type="entry name" value="PAS domain"/>
    <property type="match status" value="1"/>
</dbReference>
<comment type="caution">
    <text evidence="13">The sequence shown here is derived from an EMBL/GenBank/DDBJ whole genome shotgun (WGS) entry which is preliminary data.</text>
</comment>
<evidence type="ECO:0000256" key="7">
    <source>
        <dbReference type="ARBA" id="ARBA00023012"/>
    </source>
</evidence>
<dbReference type="Pfam" id="PF02518">
    <property type="entry name" value="HATPase_c"/>
    <property type="match status" value="1"/>
</dbReference>
<evidence type="ECO:0000256" key="2">
    <source>
        <dbReference type="ARBA" id="ARBA00012438"/>
    </source>
</evidence>
<dbReference type="InterPro" id="IPR036890">
    <property type="entry name" value="HATPase_C_sf"/>
</dbReference>
<dbReference type="InterPro" id="IPR003018">
    <property type="entry name" value="GAF"/>
</dbReference>
<evidence type="ECO:0000256" key="6">
    <source>
        <dbReference type="ARBA" id="ARBA00022777"/>
    </source>
</evidence>
<evidence type="ECO:0000313" key="13">
    <source>
        <dbReference type="EMBL" id="RKI89879.1"/>
    </source>
</evidence>
<keyword evidence="5" id="KW-0808">Transferase</keyword>
<dbReference type="SMART" id="SM00448">
    <property type="entry name" value="REC"/>
    <property type="match status" value="1"/>
</dbReference>
<dbReference type="SMART" id="SM00387">
    <property type="entry name" value="HATPase_c"/>
    <property type="match status" value="1"/>
</dbReference>
<feature type="modified residue" description="4-aspartylphosphate" evidence="9">
    <location>
        <position position="790"/>
    </location>
</feature>
<dbReference type="Proteomes" id="UP000280696">
    <property type="component" value="Unassembled WGS sequence"/>
</dbReference>
<dbReference type="CDD" id="cd16922">
    <property type="entry name" value="HATPase_EvgS-ArcB-TorS-like"/>
    <property type="match status" value="1"/>
</dbReference>
<dbReference type="InterPro" id="IPR011006">
    <property type="entry name" value="CheY-like_superfamily"/>
</dbReference>
<dbReference type="PROSITE" id="PS50109">
    <property type="entry name" value="HIS_KIN"/>
    <property type="match status" value="1"/>
</dbReference>
<keyword evidence="4 9" id="KW-0597">Phosphoprotein</keyword>
<sequence length="862" mass="98143">MGYSGDLFEQAGDNTPAMGDREQYSSIQSVQNLEAVINEGLRVALLEETPDQSLEVLLEHLGKALRGERTYIFERNESGSDDNTYEWVENGVVPEKENLQNVPPQVCANWYRNFSIGKHIVIENLEDIRESEPLQYENLKRQKVHSLVVVPLYDGKKVIGFYGVDNPPAKSLEYASNMLQTAAYFIVSSLKRRNLVRELQKRSHNVLHALSVDYLGIYQVNFDTGECEVYRDNEQVRMDWAAHFKNGYQEAMEWYISQYVVPRDQERLRAVTKKSYVLSQLRAKKKFYVRYQVNDNIYGLKHLEIHFSSTEKTWEENCAIFAQRDVNAVVEQEEKYKLEARQSLEDILEGARTGIWTIELEEGCRPRMYADKTMRILLGVPEEIGPEECYQSWFKNIEPDYVEMVQEAVQEMVKTGRAEVIYPWNHPNLGKIYVRCGGVPDKTFKKPGVCLNGYHQDITETMVTRKKQEQAIMELLEKVRQANSAKSEFLSHMSHDLRTPINGILGMLAIMEKSQDDLERQRACREKIRVSTEHLSSLVNDVLQVSKLVSGRSSEVDEPFNLDDILESCITILSAQAQEWGIRLELQKVGLKHSRLNGNPLHLRQILMNIIDNAIKYNRPQGSVFLRAEETACENGIAHYRFVIEDTGIGIGDDFKEHIFEPFTQEHNGARTYYPGAGLGMSIVKKLVDQMNGTIEMESQVGKGSVFCITLPIRLDETWNAQAVEEEENVQDNIAGMKVLLAEDNEINCEIVKFMLEEAGAVVVTANDGKAAVDAFAAARPGEIDCVLMDLMMPVMSGYEASRVIRSMNRADAETLPIIALSANAFEEDIALAKDAGMNEHLAKPVDIRKMFRAMSRLRRDS</sequence>
<evidence type="ECO:0000259" key="12">
    <source>
        <dbReference type="PROSITE" id="PS50110"/>
    </source>
</evidence>
<organism evidence="13 14">
    <name type="scientific">Parablautia intestinalis</name>
    <dbReference type="NCBI Taxonomy" id="2320100"/>
    <lineage>
        <taxon>Bacteria</taxon>
        <taxon>Bacillati</taxon>
        <taxon>Bacillota</taxon>
        <taxon>Clostridia</taxon>
        <taxon>Lachnospirales</taxon>
        <taxon>Lachnospiraceae</taxon>
        <taxon>Parablautia</taxon>
    </lineage>
</organism>
<dbReference type="SUPFAM" id="SSF55781">
    <property type="entry name" value="GAF domain-like"/>
    <property type="match status" value="1"/>
</dbReference>
<keyword evidence="7" id="KW-0902">Two-component regulatory system</keyword>
<dbReference type="InterPro" id="IPR005467">
    <property type="entry name" value="His_kinase_dom"/>
</dbReference>
<evidence type="ECO:0000313" key="14">
    <source>
        <dbReference type="Proteomes" id="UP000280696"/>
    </source>
</evidence>
<dbReference type="SMART" id="SM00388">
    <property type="entry name" value="HisKA"/>
    <property type="match status" value="1"/>
</dbReference>
<dbReference type="GO" id="GO:0000155">
    <property type="term" value="F:phosphorelay sensor kinase activity"/>
    <property type="evidence" value="ECO:0007669"/>
    <property type="project" value="InterPro"/>
</dbReference>
<evidence type="ECO:0000256" key="1">
    <source>
        <dbReference type="ARBA" id="ARBA00000085"/>
    </source>
</evidence>
<dbReference type="Gene3D" id="3.30.450.40">
    <property type="match status" value="1"/>
</dbReference>
<dbReference type="CDD" id="cd00082">
    <property type="entry name" value="HisKA"/>
    <property type="match status" value="1"/>
</dbReference>
<gene>
    <name evidence="13" type="ORF">D7V94_15860</name>
</gene>
<accession>A0A3A9AES8</accession>
<keyword evidence="6" id="KW-0418">Kinase</keyword>
<dbReference type="InterPro" id="IPR003661">
    <property type="entry name" value="HisK_dim/P_dom"/>
</dbReference>
<dbReference type="Gene3D" id="3.40.50.2300">
    <property type="match status" value="1"/>
</dbReference>
<dbReference type="EMBL" id="RAYQ01000018">
    <property type="protein sequence ID" value="RKI89879.1"/>
    <property type="molecule type" value="Genomic_DNA"/>
</dbReference>
<dbReference type="SUPFAM" id="SSF55874">
    <property type="entry name" value="ATPase domain of HSP90 chaperone/DNA topoisomerase II/histidine kinase"/>
    <property type="match status" value="1"/>
</dbReference>
<dbReference type="Gene3D" id="3.30.565.10">
    <property type="entry name" value="Histidine kinase-like ATPase, C-terminal domain"/>
    <property type="match status" value="1"/>
</dbReference>
<dbReference type="RefSeq" id="WP_120471311.1">
    <property type="nucleotide sequence ID" value="NZ_RAYQ01000018.1"/>
</dbReference>
<dbReference type="InterPro" id="IPR036097">
    <property type="entry name" value="HisK_dim/P_sf"/>
</dbReference>
<dbReference type="PANTHER" id="PTHR43047">
    <property type="entry name" value="TWO-COMPONENT HISTIDINE PROTEIN KINASE"/>
    <property type="match status" value="1"/>
</dbReference>
<evidence type="ECO:0000259" key="11">
    <source>
        <dbReference type="PROSITE" id="PS50109"/>
    </source>
</evidence>
<proteinExistence type="predicted"/>
<dbReference type="Pfam" id="PF00072">
    <property type="entry name" value="Response_reg"/>
    <property type="match status" value="1"/>
</dbReference>
<feature type="domain" description="Histidine kinase" evidence="11">
    <location>
        <begin position="492"/>
        <end position="715"/>
    </location>
</feature>
<dbReference type="InterPro" id="IPR004358">
    <property type="entry name" value="Sig_transdc_His_kin-like_C"/>
</dbReference>
<dbReference type="EC" id="2.7.13.3" evidence="2"/>
<evidence type="ECO:0000256" key="4">
    <source>
        <dbReference type="ARBA" id="ARBA00022553"/>
    </source>
</evidence>
<feature type="domain" description="Response regulatory" evidence="12">
    <location>
        <begin position="738"/>
        <end position="859"/>
    </location>
</feature>
<dbReference type="CDD" id="cd17546">
    <property type="entry name" value="REC_hyHK_CKI1_RcsC-like"/>
    <property type="match status" value="1"/>
</dbReference>
<dbReference type="Gene3D" id="1.10.287.130">
    <property type="match status" value="1"/>
</dbReference>
<dbReference type="Pfam" id="PF01590">
    <property type="entry name" value="GAF"/>
    <property type="match status" value="1"/>
</dbReference>
<dbReference type="InterPro" id="IPR029016">
    <property type="entry name" value="GAF-like_dom_sf"/>
</dbReference>
<evidence type="ECO:0000256" key="9">
    <source>
        <dbReference type="PROSITE-ProRule" id="PRU00169"/>
    </source>
</evidence>
<evidence type="ECO:0000256" key="3">
    <source>
        <dbReference type="ARBA" id="ARBA00018672"/>
    </source>
</evidence>
<dbReference type="InterPro" id="IPR001789">
    <property type="entry name" value="Sig_transdc_resp-reg_receiver"/>
</dbReference>
<evidence type="ECO:0000256" key="8">
    <source>
        <dbReference type="ARBA" id="ARBA00024867"/>
    </source>
</evidence>
<dbReference type="SUPFAM" id="SSF52172">
    <property type="entry name" value="CheY-like"/>
    <property type="match status" value="1"/>
</dbReference>
<protein>
    <recommendedName>
        <fullName evidence="3">Stage 0 sporulation protein A homolog</fullName>
        <ecNumber evidence="2">2.7.13.3</ecNumber>
    </recommendedName>
</protein>
<dbReference type="OrthoDB" id="9814390at2"/>
<dbReference type="PROSITE" id="PS50110">
    <property type="entry name" value="RESPONSE_REGULATORY"/>
    <property type="match status" value="1"/>
</dbReference>
<feature type="region of interest" description="Disordered" evidence="10">
    <location>
        <begin position="1"/>
        <end position="20"/>
    </location>
</feature>
<reference evidence="13 14" key="1">
    <citation type="submission" date="2018-09" db="EMBL/GenBank/DDBJ databases">
        <title>Murine metabolic-syndrome-specific gut microbial biobank.</title>
        <authorList>
            <person name="Liu C."/>
        </authorList>
    </citation>
    <scope>NUCLEOTIDE SEQUENCE [LARGE SCALE GENOMIC DNA]</scope>
    <source>
        <strain evidence="13 14">0.1xD8-82</strain>
    </source>
</reference>
<evidence type="ECO:0000256" key="10">
    <source>
        <dbReference type="SAM" id="MobiDB-lite"/>
    </source>
</evidence>
<dbReference type="InterPro" id="IPR003594">
    <property type="entry name" value="HATPase_dom"/>
</dbReference>
<dbReference type="Pfam" id="PF00512">
    <property type="entry name" value="HisKA"/>
    <property type="match status" value="1"/>
</dbReference>
<dbReference type="PRINTS" id="PR00344">
    <property type="entry name" value="BCTRLSENSOR"/>
</dbReference>
<comment type="catalytic activity">
    <reaction evidence="1">
        <text>ATP + protein L-histidine = ADP + protein N-phospho-L-histidine.</text>
        <dbReference type="EC" id="2.7.13.3"/>
    </reaction>
</comment>
<evidence type="ECO:0000256" key="5">
    <source>
        <dbReference type="ARBA" id="ARBA00022679"/>
    </source>
</evidence>
<dbReference type="SUPFAM" id="SSF47384">
    <property type="entry name" value="Homodimeric domain of signal transducing histidine kinase"/>
    <property type="match status" value="1"/>
</dbReference>
<name>A0A3A9AES8_9FIRM</name>